<dbReference type="RefSeq" id="WP_012176929.1">
    <property type="nucleotide sequence ID" value="NC_009952.1"/>
</dbReference>
<evidence type="ECO:0000256" key="6">
    <source>
        <dbReference type="ARBA" id="ARBA00058104"/>
    </source>
</evidence>
<dbReference type="AlphaFoldDB" id="A8LLI6"/>
<reference evidence="9" key="1">
    <citation type="journal article" date="2010" name="ISME J.">
        <title>The complete genome sequence of the algal symbiont Dinoroseobacter shibae: a hitchhiker's guide to life in the sea.</title>
        <authorList>
            <person name="Wagner-Dobler I."/>
            <person name="Ballhausen B."/>
            <person name="Berger M."/>
            <person name="Brinkhoff T."/>
            <person name="Buchholz I."/>
            <person name="Bunk B."/>
            <person name="Cypionka H."/>
            <person name="Daniel R."/>
            <person name="Drepper T."/>
            <person name="Gerdts G."/>
            <person name="Hahnke S."/>
            <person name="Han C."/>
            <person name="Jahn D."/>
            <person name="Kalhoefer D."/>
            <person name="Kiss H."/>
            <person name="Klenk H.P."/>
            <person name="Kyrpides N."/>
            <person name="Liebl W."/>
            <person name="Liesegang H."/>
            <person name="Meincke L."/>
            <person name="Pati A."/>
            <person name="Petersen J."/>
            <person name="Piekarski T."/>
            <person name="Pommerenke C."/>
            <person name="Pradella S."/>
            <person name="Pukall R."/>
            <person name="Rabus R."/>
            <person name="Stackebrandt E."/>
            <person name="Thole S."/>
            <person name="Thompson L."/>
            <person name="Tielen P."/>
            <person name="Tomasch J."/>
            <person name="von Jan M."/>
            <person name="Wanphrut N."/>
            <person name="Wichels A."/>
            <person name="Zech H."/>
            <person name="Simon M."/>
        </authorList>
    </citation>
    <scope>NUCLEOTIDE SEQUENCE [LARGE SCALE GENOMIC DNA]</scope>
    <source>
        <strain evidence="9">DSM 16493 / NCIMB 14021 / DFL 12</strain>
    </source>
</reference>
<dbReference type="EMBL" id="CP000830">
    <property type="protein sequence ID" value="ABV91996.1"/>
    <property type="molecule type" value="Genomic_DNA"/>
</dbReference>
<keyword evidence="3" id="KW-0831">Ubiquinone biosynthesis</keyword>
<evidence type="ECO:0000313" key="8">
    <source>
        <dbReference type="EMBL" id="ABV91996.1"/>
    </source>
</evidence>
<dbReference type="InterPro" id="IPR013718">
    <property type="entry name" value="COQ9_C"/>
</dbReference>
<dbReference type="InterPro" id="IPR012762">
    <property type="entry name" value="Ubiq_biosynth_COQ9"/>
</dbReference>
<dbReference type="NCBIfam" id="TIGR02396">
    <property type="entry name" value="diverge_rpsU"/>
    <property type="match status" value="1"/>
</dbReference>
<evidence type="ECO:0000313" key="9">
    <source>
        <dbReference type="Proteomes" id="UP000006833"/>
    </source>
</evidence>
<dbReference type="Gene3D" id="1.10.357.10">
    <property type="entry name" value="Tetracycline Repressor, domain 2"/>
    <property type="match status" value="1"/>
</dbReference>
<dbReference type="Pfam" id="PF08511">
    <property type="entry name" value="COQ9"/>
    <property type="match status" value="1"/>
</dbReference>
<evidence type="ECO:0000256" key="1">
    <source>
        <dbReference type="ARBA" id="ARBA00004749"/>
    </source>
</evidence>
<dbReference type="GO" id="GO:0006744">
    <property type="term" value="P:ubiquinone biosynthetic process"/>
    <property type="evidence" value="ECO:0007669"/>
    <property type="project" value="UniProtKB-KW"/>
</dbReference>
<dbReference type="PANTHER" id="PTHR21427:SF19">
    <property type="entry name" value="UBIQUINONE BIOSYNTHESIS PROTEIN COQ9, MITOCHONDRIAL"/>
    <property type="match status" value="1"/>
</dbReference>
<feature type="domain" description="COQ9 C-terminal" evidence="7">
    <location>
        <begin position="119"/>
        <end position="188"/>
    </location>
</feature>
<accession>A8LLI6</accession>
<evidence type="ECO:0000256" key="2">
    <source>
        <dbReference type="ARBA" id="ARBA00010766"/>
    </source>
</evidence>
<dbReference type="KEGG" id="dsh:Dshi_0247"/>
<proteinExistence type="inferred from homology"/>
<evidence type="ECO:0000256" key="4">
    <source>
        <dbReference type="ARBA" id="ARBA00022946"/>
    </source>
</evidence>
<keyword evidence="5" id="KW-0446">Lipid-binding</keyword>
<sequence>MEDTRSTPELRAALLDAALIHVAFDGWSQATFAAACTDADIDPALAKSLFPRGAVDLALAFHARGDAEMVARIKREPLDGLRFRDRIAAAVRYRLEAVEDKEAVRRATTLFALPVYAGDGAKAVWGTCDLIWETLGDRSDDFNWYSKRATLSGVYSATVLYWLGDTSEDHAATWAFLDRRIDDVMKIEEVKGAVNKNPLLRGLMTGPNWVLSQIKPPSKLPRADLPGSYRPK</sequence>
<dbReference type="PANTHER" id="PTHR21427">
    <property type="entry name" value="UBIQUINONE BIOSYNTHESIS PROTEIN COQ9, MITOCHONDRIAL"/>
    <property type="match status" value="1"/>
</dbReference>
<comment type="similarity">
    <text evidence="2">Belongs to the COQ9 family.</text>
</comment>
<keyword evidence="9" id="KW-1185">Reference proteome</keyword>
<comment type="pathway">
    <text evidence="1">Cofactor biosynthesis; ubiquinone biosynthesis.</text>
</comment>
<dbReference type="HOGENOM" id="CLU_057411_3_0_5"/>
<comment type="function">
    <text evidence="6">Membrane-associated protein that warps the membrane surface to access and bind aromatic isoprenes with high specificity, including ubiquinone (CoQ) isoprene intermediates and presents them directly to COQ7, therefore facilitating the COQ7-mediated hydroxylase step. Participates in the biosynthesis of coenzyme Q, also named ubiquinone, an essential lipid-soluble electron transporter for aerobic cellular respiration.</text>
</comment>
<gene>
    <name evidence="8" type="ordered locus">Dshi_0247</name>
</gene>
<evidence type="ECO:0000259" key="7">
    <source>
        <dbReference type="Pfam" id="PF08511"/>
    </source>
</evidence>
<protein>
    <recommendedName>
        <fullName evidence="7">COQ9 C-terminal domain-containing protein</fullName>
    </recommendedName>
</protein>
<evidence type="ECO:0000256" key="3">
    <source>
        <dbReference type="ARBA" id="ARBA00022688"/>
    </source>
</evidence>
<dbReference type="GO" id="GO:0008289">
    <property type="term" value="F:lipid binding"/>
    <property type="evidence" value="ECO:0007669"/>
    <property type="project" value="UniProtKB-KW"/>
</dbReference>
<dbReference type="STRING" id="398580.Dshi_0247"/>
<evidence type="ECO:0000256" key="5">
    <source>
        <dbReference type="ARBA" id="ARBA00023121"/>
    </source>
</evidence>
<dbReference type="Proteomes" id="UP000006833">
    <property type="component" value="Chromosome"/>
</dbReference>
<organism evidence="8 9">
    <name type="scientific">Dinoroseobacter shibae (strain DSM 16493 / NCIMB 14021 / DFL 12)</name>
    <dbReference type="NCBI Taxonomy" id="398580"/>
    <lineage>
        <taxon>Bacteria</taxon>
        <taxon>Pseudomonadati</taxon>
        <taxon>Pseudomonadota</taxon>
        <taxon>Alphaproteobacteria</taxon>
        <taxon>Rhodobacterales</taxon>
        <taxon>Roseobacteraceae</taxon>
        <taxon>Dinoroseobacter</taxon>
    </lineage>
</organism>
<dbReference type="OrthoDB" id="7201143at2"/>
<name>A8LLI6_DINSH</name>
<keyword evidence="4" id="KW-0809">Transit peptide</keyword>
<dbReference type="eggNOG" id="COG5590">
    <property type="taxonomic scope" value="Bacteria"/>
</dbReference>